<dbReference type="Gene3D" id="3.40.50.720">
    <property type="entry name" value="NAD(P)-binding Rossmann-like Domain"/>
    <property type="match status" value="1"/>
</dbReference>
<keyword evidence="1 4" id="KW-0560">Oxidoreductase</keyword>
<dbReference type="GO" id="GO:0008691">
    <property type="term" value="F:3-hydroxybutyryl-CoA dehydrogenase activity"/>
    <property type="evidence" value="ECO:0007669"/>
    <property type="project" value="UniProtKB-EC"/>
</dbReference>
<dbReference type="PANTHER" id="PTHR48075:SF5">
    <property type="entry name" value="3-HYDROXYBUTYRYL-COA DEHYDROGENASE"/>
    <property type="match status" value="1"/>
</dbReference>
<dbReference type="Gene3D" id="1.10.1040.50">
    <property type="match status" value="1"/>
</dbReference>
<gene>
    <name evidence="4" type="primary">hbdA</name>
    <name evidence="4" type="ORF">PMES_00518</name>
</gene>
<dbReference type="InterPro" id="IPR008927">
    <property type="entry name" value="6-PGluconate_DH-like_C_sf"/>
</dbReference>
<organism evidence="4 5">
    <name type="scientific">Profundibacterium mesophilum KAUST100406-0324</name>
    <dbReference type="NCBI Taxonomy" id="1037889"/>
    <lineage>
        <taxon>Bacteria</taxon>
        <taxon>Pseudomonadati</taxon>
        <taxon>Pseudomonadota</taxon>
        <taxon>Alphaproteobacteria</taxon>
        <taxon>Rhodobacterales</taxon>
        <taxon>Roseobacteraceae</taxon>
        <taxon>Profundibacterium</taxon>
    </lineage>
</organism>
<dbReference type="SUPFAM" id="SSF48179">
    <property type="entry name" value="6-phosphogluconate dehydrogenase C-terminal domain-like"/>
    <property type="match status" value="1"/>
</dbReference>
<dbReference type="EC" id="1.1.1.157" evidence="4"/>
<feature type="domain" description="3-hydroxyacyl-CoA dehydrogenase C-terminal" evidence="2">
    <location>
        <begin position="186"/>
        <end position="248"/>
    </location>
</feature>
<dbReference type="InterPro" id="IPR006108">
    <property type="entry name" value="3HC_DH_C"/>
</dbReference>
<keyword evidence="5" id="KW-1185">Reference proteome</keyword>
<accession>A0A921TED6</accession>
<dbReference type="GO" id="GO:0006635">
    <property type="term" value="P:fatty acid beta-oxidation"/>
    <property type="evidence" value="ECO:0007669"/>
    <property type="project" value="TreeGrafter"/>
</dbReference>
<dbReference type="OrthoDB" id="9771883at2"/>
<protein>
    <submittedName>
        <fullName evidence="4">3-hydroxyacyl-CoA dehydrogenase</fullName>
        <ecNumber evidence="4">1.1.1.157</ecNumber>
    </submittedName>
</protein>
<evidence type="ECO:0000256" key="1">
    <source>
        <dbReference type="ARBA" id="ARBA00023002"/>
    </source>
</evidence>
<dbReference type="GO" id="GO:0070403">
    <property type="term" value="F:NAD+ binding"/>
    <property type="evidence" value="ECO:0007669"/>
    <property type="project" value="InterPro"/>
</dbReference>
<dbReference type="SUPFAM" id="SSF51735">
    <property type="entry name" value="NAD(P)-binding Rossmann-fold domains"/>
    <property type="match status" value="1"/>
</dbReference>
<dbReference type="FunFam" id="3.40.50.720:FF:000009">
    <property type="entry name" value="Fatty oxidation complex, alpha subunit"/>
    <property type="match status" value="1"/>
</dbReference>
<evidence type="ECO:0000259" key="2">
    <source>
        <dbReference type="Pfam" id="PF00725"/>
    </source>
</evidence>
<reference evidence="4" key="1">
    <citation type="submission" date="2013-03" db="EMBL/GenBank/DDBJ databases">
        <title>Genome Sequence of the Profundibacterium mesophilum strain KAUST100406-0324T from Red Sea, a novel genus in the family Rhodobacteraceae.</title>
        <authorList>
            <person name="Essack M."/>
            <person name="Alam I."/>
            <person name="Lafi F."/>
            <person name="Alawi W."/>
            <person name="Kamanu F."/>
            <person name="Al-Suwailem A."/>
            <person name="Lee O.O."/>
            <person name="Xu Y."/>
            <person name="Bajic V."/>
            <person name="Qian P.-Y."/>
            <person name="Archer J."/>
        </authorList>
    </citation>
    <scope>NUCLEOTIDE SEQUENCE</scope>
    <source>
        <strain evidence="4">KAUST100406-0324</strain>
    </source>
</reference>
<dbReference type="EMBL" id="APKE01000007">
    <property type="protein sequence ID" value="KAF0677202.1"/>
    <property type="molecule type" value="Genomic_DNA"/>
</dbReference>
<evidence type="ECO:0000259" key="3">
    <source>
        <dbReference type="Pfam" id="PF02737"/>
    </source>
</evidence>
<dbReference type="InterPro" id="IPR036291">
    <property type="entry name" value="NAD(P)-bd_dom_sf"/>
</dbReference>
<evidence type="ECO:0000313" key="4">
    <source>
        <dbReference type="EMBL" id="KAF0677202.1"/>
    </source>
</evidence>
<dbReference type="InterPro" id="IPR006176">
    <property type="entry name" value="3-OHacyl-CoA_DH_NAD-bd"/>
</dbReference>
<proteinExistence type="predicted"/>
<dbReference type="InterPro" id="IPR006180">
    <property type="entry name" value="3-OHacyl-CoA_DH_CS"/>
</dbReference>
<dbReference type="PROSITE" id="PS00067">
    <property type="entry name" value="3HCDH"/>
    <property type="match status" value="1"/>
</dbReference>
<feature type="domain" description="3-hydroxyacyl-CoA dehydrogenase NAD binding" evidence="3">
    <location>
        <begin position="5"/>
        <end position="183"/>
    </location>
</feature>
<evidence type="ECO:0000313" key="5">
    <source>
        <dbReference type="Proteomes" id="UP000698242"/>
    </source>
</evidence>
<dbReference type="AlphaFoldDB" id="A0A921TED6"/>
<dbReference type="Proteomes" id="UP000698242">
    <property type="component" value="Unassembled WGS sequence"/>
</dbReference>
<comment type="caution">
    <text evidence="4">The sequence shown here is derived from an EMBL/GenBank/DDBJ whole genome shotgun (WGS) entry which is preliminary data.</text>
</comment>
<name>A0A921TED6_9RHOB</name>
<dbReference type="Pfam" id="PF00725">
    <property type="entry name" value="3HCDH"/>
    <property type="match status" value="1"/>
</dbReference>
<dbReference type="RefSeq" id="WP_159963965.1">
    <property type="nucleotide sequence ID" value="NZ_APKE01000007.1"/>
</dbReference>
<dbReference type="Pfam" id="PF02737">
    <property type="entry name" value="3HCDH_N"/>
    <property type="match status" value="1"/>
</dbReference>
<sequence>MTVRKVAIIGAGTMGGGIAMTCLAAGLRVTVLEADAAQAEALAPRVSRFVSRAVEKGRMTREAADEALGALQVTDRAEAIAGSDLVIEAVFEDAEVKRTLFARIAPHLGPKTVLATNTSALRVDELARAAPDPERFIGLHYFSPAEVNPLVELVVGTRSSAEAVQTARAFLEMTGRTVLECRDAPGFVVNRFFCPYSNEAVRCLEDGIGDTAQIDAVACEIFGLPMGPFAVMNIIKPRVNLHALRNLSTLGALYEPAAPLVELGERGGAWDIAEAPSRIDAQTHAQIAARLRGATFLSILEALDEEVAEPDAFDLGAERALRFGLPPVAQMRRLGREETSALARRVADAHGAALPDGGLEAVFAG</sequence>
<dbReference type="PANTHER" id="PTHR48075">
    <property type="entry name" value="3-HYDROXYACYL-COA DEHYDROGENASE FAMILY PROTEIN"/>
    <property type="match status" value="1"/>
</dbReference>